<name>A0A266Q3V1_9GAMM</name>
<feature type="domain" description="Inosine/uridine-preferring nucleoside hydrolase" evidence="3">
    <location>
        <begin position="103"/>
        <end position="316"/>
    </location>
</feature>
<dbReference type="PANTHER" id="PTHR12304">
    <property type="entry name" value="INOSINE-URIDINE PREFERRING NUCLEOSIDE HYDROLASE"/>
    <property type="match status" value="1"/>
</dbReference>
<evidence type="ECO:0000313" key="5">
    <source>
        <dbReference type="Proteomes" id="UP000216101"/>
    </source>
</evidence>
<gene>
    <name evidence="4" type="ORF">CBP51_15295</name>
</gene>
<dbReference type="Pfam" id="PF01156">
    <property type="entry name" value="IU_nuc_hydro"/>
    <property type="match status" value="1"/>
</dbReference>
<dbReference type="GO" id="GO:0006152">
    <property type="term" value="P:purine nucleoside catabolic process"/>
    <property type="evidence" value="ECO:0007669"/>
    <property type="project" value="TreeGrafter"/>
</dbReference>
<dbReference type="SUPFAM" id="SSF53590">
    <property type="entry name" value="Nucleoside hydrolase"/>
    <property type="match status" value="1"/>
</dbReference>
<keyword evidence="5" id="KW-1185">Reference proteome</keyword>
<accession>A0A266Q3V1</accession>
<dbReference type="RefSeq" id="WP_094985603.1">
    <property type="nucleotide sequence ID" value="NZ_NHNI01000002.1"/>
</dbReference>
<evidence type="ECO:0000256" key="2">
    <source>
        <dbReference type="ARBA" id="ARBA00023295"/>
    </source>
</evidence>
<reference evidence="5" key="1">
    <citation type="submission" date="2017-05" db="EMBL/GenBank/DDBJ databases">
        <authorList>
            <person name="Barney B.M."/>
        </authorList>
    </citation>
    <scope>NUCLEOTIDE SEQUENCE [LARGE SCALE GENOMIC DNA]</scope>
    <source>
        <strain evidence="5">PSBB022</strain>
    </source>
</reference>
<dbReference type="GO" id="GO:0008477">
    <property type="term" value="F:purine nucleosidase activity"/>
    <property type="evidence" value="ECO:0007669"/>
    <property type="project" value="TreeGrafter"/>
</dbReference>
<dbReference type="InterPro" id="IPR001910">
    <property type="entry name" value="Inosine/uridine_hydrolase_dom"/>
</dbReference>
<dbReference type="InterPro" id="IPR023186">
    <property type="entry name" value="IUNH"/>
</dbReference>
<comment type="caution">
    <text evidence="4">The sequence shown here is derived from an EMBL/GenBank/DDBJ whole genome shotgun (WGS) entry which is preliminary data.</text>
</comment>
<evidence type="ECO:0000259" key="3">
    <source>
        <dbReference type="Pfam" id="PF01156"/>
    </source>
</evidence>
<dbReference type="InterPro" id="IPR036452">
    <property type="entry name" value="Ribo_hydro-like"/>
</dbReference>
<dbReference type="GO" id="GO:0005829">
    <property type="term" value="C:cytosol"/>
    <property type="evidence" value="ECO:0007669"/>
    <property type="project" value="TreeGrafter"/>
</dbReference>
<dbReference type="AlphaFoldDB" id="A0A266Q3V1"/>
<dbReference type="Proteomes" id="UP000216101">
    <property type="component" value="Unassembled WGS sequence"/>
</dbReference>
<keyword evidence="2" id="KW-0326">Glycosidase</keyword>
<protein>
    <submittedName>
        <fullName evidence="4">Twin-arginine translocation pathway signal protein</fullName>
    </submittedName>
</protein>
<dbReference type="EMBL" id="NHNI01000002">
    <property type="protein sequence ID" value="OZY84557.1"/>
    <property type="molecule type" value="Genomic_DNA"/>
</dbReference>
<evidence type="ECO:0000313" key="4">
    <source>
        <dbReference type="EMBL" id="OZY84557.1"/>
    </source>
</evidence>
<keyword evidence="1" id="KW-0378">Hydrolase</keyword>
<organism evidence="4 5">
    <name type="scientific">Cellvibrio mixtus</name>
    <dbReference type="NCBI Taxonomy" id="39650"/>
    <lineage>
        <taxon>Bacteria</taxon>
        <taxon>Pseudomonadati</taxon>
        <taxon>Pseudomonadota</taxon>
        <taxon>Gammaproteobacteria</taxon>
        <taxon>Cellvibrionales</taxon>
        <taxon>Cellvibrionaceae</taxon>
        <taxon>Cellvibrio</taxon>
    </lineage>
</organism>
<sequence>MKQLIIFILILIFSNCCYAENKILERVSDRVRVIIDNDFGGDPDGLFQLAHQLLSPSGEVKAIIASQHYSGGFYGNPGDSAFSRKQVDDLLAIMKLPVTPLLFTGSDGALSSTRKAKVTQAAKYIVEEAMRDDKRPLYIVCGASLTTIASALLMKPEIAQRMTLVWIGGPEYPEFAYPPPNAQPVEYNIGIDIKAAQVVFNYSSIPIWQVPRDSYRQAIVSLAELKNRMNEKGALAKYMLLKLNELLVKADGTLGETYVMGDNPLTLLSVLQTSWEKDPASSKYVVKKSPLINNNGAYEENKSARNIRVYTHIDTRLMFEDFFAKVAYFDGPNLLKK</sequence>
<proteinExistence type="predicted"/>
<dbReference type="PANTHER" id="PTHR12304:SF4">
    <property type="entry name" value="URIDINE NUCLEOSIDASE"/>
    <property type="match status" value="1"/>
</dbReference>
<evidence type="ECO:0000256" key="1">
    <source>
        <dbReference type="ARBA" id="ARBA00022801"/>
    </source>
</evidence>
<dbReference type="Gene3D" id="3.90.245.10">
    <property type="entry name" value="Ribonucleoside hydrolase-like"/>
    <property type="match status" value="1"/>
</dbReference>